<proteinExistence type="predicted"/>
<evidence type="ECO:0000313" key="2">
    <source>
        <dbReference type="RefSeq" id="XP_011030828.1"/>
    </source>
</evidence>
<dbReference type="KEGG" id="peu:105130159"/>
<dbReference type="AlphaFoldDB" id="A0AAJ6UJ29"/>
<dbReference type="GeneID" id="105130159"/>
<gene>
    <name evidence="2" type="primary">LOC105130159</name>
</gene>
<dbReference type="Proteomes" id="UP000694918">
    <property type="component" value="Unplaced"/>
</dbReference>
<organism evidence="1 2">
    <name type="scientific">Populus euphratica</name>
    <name type="common">Euphrates poplar</name>
    <dbReference type="NCBI Taxonomy" id="75702"/>
    <lineage>
        <taxon>Eukaryota</taxon>
        <taxon>Viridiplantae</taxon>
        <taxon>Streptophyta</taxon>
        <taxon>Embryophyta</taxon>
        <taxon>Tracheophyta</taxon>
        <taxon>Spermatophyta</taxon>
        <taxon>Magnoliopsida</taxon>
        <taxon>eudicotyledons</taxon>
        <taxon>Gunneridae</taxon>
        <taxon>Pentapetalae</taxon>
        <taxon>rosids</taxon>
        <taxon>fabids</taxon>
        <taxon>Malpighiales</taxon>
        <taxon>Salicaceae</taxon>
        <taxon>Saliceae</taxon>
        <taxon>Populus</taxon>
    </lineage>
</organism>
<dbReference type="RefSeq" id="XP_011030828.1">
    <property type="nucleotide sequence ID" value="XM_011032526.1"/>
</dbReference>
<protein>
    <submittedName>
        <fullName evidence="2">Uncharacterized protein LOC105130159 isoform X1</fullName>
    </submittedName>
</protein>
<sequence length="169" mass="19656">MKGITEREEMGKLGRREGQRLKESLLLEEDMGGGLVFHWDQTVGTGGSIGLAHHRLSEKETAMRDKLLIITMIFITTCRNNLLLSYLENSLLKSIESEGIFVISCFWFVWQVEKEQPDGMLKNQVKNRLYHDPYHRLMRIYHISTSNFVFSTFIDRPYIMDLGSTNKTH</sequence>
<reference evidence="2" key="1">
    <citation type="submission" date="2025-08" db="UniProtKB">
        <authorList>
            <consortium name="RefSeq"/>
        </authorList>
    </citation>
    <scope>IDENTIFICATION</scope>
</reference>
<name>A0AAJ6UJ29_POPEU</name>
<accession>A0AAJ6UJ29</accession>
<evidence type="ECO:0000313" key="1">
    <source>
        <dbReference type="Proteomes" id="UP000694918"/>
    </source>
</evidence>
<keyword evidence="1" id="KW-1185">Reference proteome</keyword>